<dbReference type="Pfam" id="PF08808">
    <property type="entry name" value="RES"/>
    <property type="match status" value="1"/>
</dbReference>
<name>A0ABS7EJH0_9GAMM</name>
<proteinExistence type="predicted"/>
<comment type="caution">
    <text evidence="2">The sequence shown here is derived from an EMBL/GenBank/DDBJ whole genome shotgun (WGS) entry which is preliminary data.</text>
</comment>
<dbReference type="EMBL" id="JAHZSS010000015">
    <property type="protein sequence ID" value="MBW8191812.1"/>
    <property type="molecule type" value="Genomic_DNA"/>
</dbReference>
<evidence type="ECO:0000259" key="1">
    <source>
        <dbReference type="SMART" id="SM00953"/>
    </source>
</evidence>
<protein>
    <submittedName>
        <fullName evidence="2">RES family NAD+ phosphorylase</fullName>
    </submittedName>
</protein>
<dbReference type="SMART" id="SM00953">
    <property type="entry name" value="RES"/>
    <property type="match status" value="1"/>
</dbReference>
<accession>A0ABS7EJH0</accession>
<organism evidence="2 3">
    <name type="scientific">Neiella holothuriorum</name>
    <dbReference type="NCBI Taxonomy" id="2870530"/>
    <lineage>
        <taxon>Bacteria</taxon>
        <taxon>Pseudomonadati</taxon>
        <taxon>Pseudomonadota</taxon>
        <taxon>Gammaproteobacteria</taxon>
        <taxon>Alteromonadales</taxon>
        <taxon>Echinimonadaceae</taxon>
        <taxon>Neiella</taxon>
    </lineage>
</organism>
<evidence type="ECO:0000313" key="3">
    <source>
        <dbReference type="Proteomes" id="UP001166251"/>
    </source>
</evidence>
<evidence type="ECO:0000313" key="2">
    <source>
        <dbReference type="EMBL" id="MBW8191812.1"/>
    </source>
</evidence>
<dbReference type="InterPro" id="IPR014914">
    <property type="entry name" value="RES_dom"/>
</dbReference>
<dbReference type="RefSeq" id="WP_220104488.1">
    <property type="nucleotide sequence ID" value="NZ_JAHZSS010000015.1"/>
</dbReference>
<gene>
    <name evidence="2" type="ORF">K0504_12270</name>
</gene>
<feature type="domain" description="RES" evidence="1">
    <location>
        <begin position="79"/>
        <end position="204"/>
    </location>
</feature>
<reference evidence="2" key="1">
    <citation type="submission" date="2021-07" db="EMBL/GenBank/DDBJ databases">
        <title>Neiella marina sp. nov., isolated from the intestinal content of sea cucumber Apostichopus japonicus.</title>
        <authorList>
            <person name="Bai X."/>
        </authorList>
    </citation>
    <scope>NUCLEOTIDE SEQUENCE</scope>
    <source>
        <strain evidence="2">126</strain>
    </source>
</reference>
<sequence length="228" mass="25386">MPSGANKVAVSWDDAYRLIASHFPPISLFEDVADPADLEIVFALEALTNDRLLDEAGDLLLVAPDDRISGHGSSPVMAAFTHISPERVSRFSDGTYGIYYAASDLRTAIAETRHHREVFLKATDEPDAELTMRCYVNQVAVPMHDLRGKKWEELFTENYAAPQAYGKQMRRDGSDGLLYNSVRSSGGECVAAFKPKAVTPVSQTGHYRYIWSHKAQKITHVLEVREVD</sequence>
<dbReference type="Proteomes" id="UP001166251">
    <property type="component" value="Unassembled WGS sequence"/>
</dbReference>
<keyword evidence="3" id="KW-1185">Reference proteome</keyword>